<gene>
    <name evidence="1" type="ORF">FJT64_005932</name>
</gene>
<comment type="caution">
    <text evidence="1">The sequence shown here is derived from an EMBL/GenBank/DDBJ whole genome shotgun (WGS) entry which is preliminary data.</text>
</comment>
<dbReference type="OrthoDB" id="67540at2759"/>
<organism evidence="1 2">
    <name type="scientific">Amphibalanus amphitrite</name>
    <name type="common">Striped barnacle</name>
    <name type="synonym">Balanus amphitrite</name>
    <dbReference type="NCBI Taxonomy" id="1232801"/>
    <lineage>
        <taxon>Eukaryota</taxon>
        <taxon>Metazoa</taxon>
        <taxon>Ecdysozoa</taxon>
        <taxon>Arthropoda</taxon>
        <taxon>Crustacea</taxon>
        <taxon>Multicrustacea</taxon>
        <taxon>Cirripedia</taxon>
        <taxon>Thoracica</taxon>
        <taxon>Thoracicalcarea</taxon>
        <taxon>Balanomorpha</taxon>
        <taxon>Balanoidea</taxon>
        <taxon>Balanidae</taxon>
        <taxon>Amphibalaninae</taxon>
        <taxon>Amphibalanus</taxon>
    </lineage>
</organism>
<evidence type="ECO:0000313" key="1">
    <source>
        <dbReference type="EMBL" id="KAF0296631.1"/>
    </source>
</evidence>
<protein>
    <submittedName>
        <fullName evidence="1">Uncharacterized protein</fullName>
    </submittedName>
</protein>
<dbReference type="AlphaFoldDB" id="A0A6A4W452"/>
<reference evidence="1 2" key="1">
    <citation type="submission" date="2019-07" db="EMBL/GenBank/DDBJ databases">
        <title>Draft genome assembly of a fouling barnacle, Amphibalanus amphitrite (Darwin, 1854): The first reference genome for Thecostraca.</title>
        <authorList>
            <person name="Kim W."/>
        </authorList>
    </citation>
    <scope>NUCLEOTIDE SEQUENCE [LARGE SCALE GENOMIC DNA]</scope>
    <source>
        <strain evidence="1">SNU_AA5</strain>
        <tissue evidence="1">Soma without cirri and trophi</tissue>
    </source>
</reference>
<dbReference type="Proteomes" id="UP000440578">
    <property type="component" value="Unassembled WGS sequence"/>
</dbReference>
<keyword evidence="2" id="KW-1185">Reference proteome</keyword>
<accession>A0A6A4W452</accession>
<proteinExistence type="predicted"/>
<sequence length="99" mass="11171">MRPNPTSTTCPTEFNNDLKFKVNAAGEKFPCRSQAFQTGLDSRLTCLTCIRDELMVATASGHVLRYRWDGTINYDYCLDLRRTPFSVNQQVSVGRSGMV</sequence>
<dbReference type="EMBL" id="VIIS01001546">
    <property type="protein sequence ID" value="KAF0296631.1"/>
    <property type="molecule type" value="Genomic_DNA"/>
</dbReference>
<name>A0A6A4W452_AMPAM</name>
<evidence type="ECO:0000313" key="2">
    <source>
        <dbReference type="Proteomes" id="UP000440578"/>
    </source>
</evidence>